<evidence type="ECO:0000313" key="11">
    <source>
        <dbReference type="Proteomes" id="UP000183018"/>
    </source>
</evidence>
<name>A0A1I3PW22_9GAMM</name>
<evidence type="ECO:0000256" key="4">
    <source>
        <dbReference type="ARBA" id="ARBA00022679"/>
    </source>
</evidence>
<comment type="catalytic activity">
    <reaction evidence="8">
        <text>L-glutamate + ATP = L-glutamyl 5-phosphate + ADP</text>
        <dbReference type="Rhea" id="RHEA:14877"/>
        <dbReference type="ChEBI" id="CHEBI:29985"/>
        <dbReference type="ChEBI" id="CHEBI:30616"/>
        <dbReference type="ChEBI" id="CHEBI:58274"/>
        <dbReference type="ChEBI" id="CHEBI:456216"/>
        <dbReference type="EC" id="2.7.2.11"/>
    </reaction>
</comment>
<dbReference type="InterPro" id="IPR001048">
    <property type="entry name" value="Asp/Glu/Uridylate_kinase"/>
</dbReference>
<dbReference type="PRINTS" id="PR00474">
    <property type="entry name" value="GLU5KINASE"/>
</dbReference>
<comment type="similarity">
    <text evidence="8">Belongs to the glutamate 5-kinase family.</text>
</comment>
<dbReference type="GO" id="GO:0005829">
    <property type="term" value="C:cytosol"/>
    <property type="evidence" value="ECO:0007669"/>
    <property type="project" value="TreeGrafter"/>
</dbReference>
<comment type="function">
    <text evidence="8">Catalyzes the transfer of a phosphate group to glutamate to form L-glutamate 5-phosphate.</text>
</comment>
<evidence type="ECO:0000259" key="9">
    <source>
        <dbReference type="SMART" id="SM00359"/>
    </source>
</evidence>
<dbReference type="GO" id="GO:0005524">
    <property type="term" value="F:ATP binding"/>
    <property type="evidence" value="ECO:0007669"/>
    <property type="project" value="UniProtKB-KW"/>
</dbReference>
<dbReference type="InterPro" id="IPR041739">
    <property type="entry name" value="G5K_ProB"/>
</dbReference>
<proteinExistence type="inferred from homology"/>
<dbReference type="CDD" id="cd21157">
    <property type="entry name" value="PUA_G5K"/>
    <property type="match status" value="1"/>
</dbReference>
<dbReference type="InterPro" id="IPR002478">
    <property type="entry name" value="PUA"/>
</dbReference>
<comment type="pathway">
    <text evidence="8">Amino-acid biosynthesis; L-proline biosynthesis; L-glutamate 5-semialdehyde from L-glutamate: step 1/2.</text>
</comment>
<dbReference type="InterPro" id="IPR015947">
    <property type="entry name" value="PUA-like_sf"/>
</dbReference>
<dbReference type="FunFam" id="3.40.1160.10:FF:000018">
    <property type="entry name" value="Glutamate 5-kinase"/>
    <property type="match status" value="1"/>
</dbReference>
<dbReference type="Proteomes" id="UP000183018">
    <property type="component" value="Unassembled WGS sequence"/>
</dbReference>
<dbReference type="Pfam" id="PF00696">
    <property type="entry name" value="AA_kinase"/>
    <property type="match status" value="1"/>
</dbReference>
<dbReference type="NCBIfam" id="TIGR01027">
    <property type="entry name" value="proB"/>
    <property type="match status" value="1"/>
</dbReference>
<feature type="binding site" evidence="8">
    <location>
        <position position="23"/>
    </location>
    <ligand>
        <name>ATP</name>
        <dbReference type="ChEBI" id="CHEBI:30616"/>
    </ligand>
</feature>
<dbReference type="AlphaFoldDB" id="A0A1I3PW22"/>
<dbReference type="InterPro" id="IPR001057">
    <property type="entry name" value="Glu/AcGlu_kinase"/>
</dbReference>
<dbReference type="Gene3D" id="3.40.1160.10">
    <property type="entry name" value="Acetylglutamate kinase-like"/>
    <property type="match status" value="2"/>
</dbReference>
<evidence type="ECO:0000256" key="7">
    <source>
        <dbReference type="ARBA" id="ARBA00022840"/>
    </source>
</evidence>
<evidence type="ECO:0000256" key="6">
    <source>
        <dbReference type="ARBA" id="ARBA00022777"/>
    </source>
</evidence>
<dbReference type="CDD" id="cd04242">
    <property type="entry name" value="AAK_G5K_ProB"/>
    <property type="match status" value="1"/>
</dbReference>
<dbReference type="PANTHER" id="PTHR43654">
    <property type="entry name" value="GLUTAMATE 5-KINASE"/>
    <property type="match status" value="1"/>
</dbReference>
<dbReference type="EC" id="2.7.2.11" evidence="8"/>
<dbReference type="PIRSF" id="PIRSF000729">
    <property type="entry name" value="GK"/>
    <property type="match status" value="1"/>
</dbReference>
<dbReference type="SUPFAM" id="SSF53633">
    <property type="entry name" value="Carbamate kinase-like"/>
    <property type="match status" value="1"/>
</dbReference>
<dbReference type="Pfam" id="PF01472">
    <property type="entry name" value="PUA"/>
    <property type="match status" value="1"/>
</dbReference>
<dbReference type="STRING" id="289370.SAMN05216602_4504"/>
<dbReference type="InterPro" id="IPR011529">
    <property type="entry name" value="Glu_5kinase"/>
</dbReference>
<dbReference type="SMART" id="SM00359">
    <property type="entry name" value="PUA"/>
    <property type="match status" value="1"/>
</dbReference>
<gene>
    <name evidence="8" type="primary">proB</name>
    <name evidence="10" type="ORF">SAMN05216602_4504</name>
</gene>
<comment type="subcellular location">
    <subcellularLocation>
        <location evidence="8">Cytoplasm</location>
    </subcellularLocation>
</comment>
<dbReference type="EMBL" id="FORC01000006">
    <property type="protein sequence ID" value="SFJ26014.1"/>
    <property type="molecule type" value="Genomic_DNA"/>
</dbReference>
<dbReference type="InterPro" id="IPR019797">
    <property type="entry name" value="Glutamate_5-kinase_CS"/>
</dbReference>
<feature type="binding site" evidence="8">
    <location>
        <position position="162"/>
    </location>
    <ligand>
        <name>substrate</name>
    </ligand>
</feature>
<comment type="caution">
    <text evidence="8">Lacks conserved residue(s) required for the propagation of feature annotation.</text>
</comment>
<protein>
    <recommendedName>
        <fullName evidence="8">Glutamate 5-kinase</fullName>
        <ecNumber evidence="8">2.7.2.11</ecNumber>
    </recommendedName>
    <alternativeName>
        <fullName evidence="8">Gamma-glutamyl kinase</fullName>
        <shortName evidence="8">GK</shortName>
    </alternativeName>
</protein>
<accession>A0A1I3PW22</accession>
<dbReference type="InterPro" id="IPR005715">
    <property type="entry name" value="Glu_5kinase/COase_Synthase"/>
</dbReference>
<dbReference type="HAMAP" id="MF_00456">
    <property type="entry name" value="ProB"/>
    <property type="match status" value="1"/>
</dbReference>
<dbReference type="SUPFAM" id="SSF88697">
    <property type="entry name" value="PUA domain-like"/>
    <property type="match status" value="1"/>
</dbReference>
<dbReference type="PROSITE" id="PS50890">
    <property type="entry name" value="PUA"/>
    <property type="match status" value="1"/>
</dbReference>
<evidence type="ECO:0000256" key="1">
    <source>
        <dbReference type="ARBA" id="ARBA00022490"/>
    </source>
</evidence>
<dbReference type="Gene3D" id="2.30.130.10">
    <property type="entry name" value="PUA domain"/>
    <property type="match status" value="1"/>
</dbReference>
<keyword evidence="6 8" id="KW-0418">Kinase</keyword>
<organism evidence="10 11">
    <name type="scientific">Phytopseudomonas argentinensis</name>
    <dbReference type="NCBI Taxonomy" id="289370"/>
    <lineage>
        <taxon>Bacteria</taxon>
        <taxon>Pseudomonadati</taxon>
        <taxon>Pseudomonadota</taxon>
        <taxon>Gammaproteobacteria</taxon>
        <taxon>Pseudomonadales</taxon>
        <taxon>Pseudomonadaceae</taxon>
        <taxon>Phytopseudomonas</taxon>
    </lineage>
</organism>
<keyword evidence="1 8" id="KW-0963">Cytoplasm</keyword>
<keyword evidence="11" id="KW-1185">Reference proteome</keyword>
<dbReference type="GO" id="GO:0004349">
    <property type="term" value="F:glutamate 5-kinase activity"/>
    <property type="evidence" value="ECO:0007669"/>
    <property type="project" value="UniProtKB-UniRule"/>
</dbReference>
<reference evidence="11" key="1">
    <citation type="submission" date="2016-10" db="EMBL/GenBank/DDBJ databases">
        <authorList>
            <person name="Varghese N."/>
            <person name="Submissions S."/>
        </authorList>
    </citation>
    <scope>NUCLEOTIDE SEQUENCE [LARGE SCALE GENOMIC DNA]</scope>
    <source>
        <strain evidence="11">LMG 22563</strain>
    </source>
</reference>
<evidence type="ECO:0000313" key="10">
    <source>
        <dbReference type="EMBL" id="SFJ26014.1"/>
    </source>
</evidence>
<dbReference type="UniPathway" id="UPA00098">
    <property type="reaction ID" value="UER00359"/>
</dbReference>
<dbReference type="GO" id="GO:0055129">
    <property type="term" value="P:L-proline biosynthetic process"/>
    <property type="evidence" value="ECO:0007669"/>
    <property type="project" value="UniProtKB-UniRule"/>
</dbReference>
<evidence type="ECO:0000256" key="2">
    <source>
        <dbReference type="ARBA" id="ARBA00022605"/>
    </source>
</evidence>
<dbReference type="PANTHER" id="PTHR43654:SF1">
    <property type="entry name" value="ISOPENTENYL PHOSPHATE KINASE"/>
    <property type="match status" value="1"/>
</dbReference>
<feature type="binding site" evidence="8">
    <location>
        <begin position="182"/>
        <end position="183"/>
    </location>
    <ligand>
        <name>ATP</name>
        <dbReference type="ChEBI" id="CHEBI:30616"/>
    </ligand>
</feature>
<dbReference type="InterPro" id="IPR036393">
    <property type="entry name" value="AceGlu_kinase-like_sf"/>
</dbReference>
<keyword evidence="4 8" id="KW-0808">Transferase</keyword>
<evidence type="ECO:0000256" key="3">
    <source>
        <dbReference type="ARBA" id="ARBA00022650"/>
    </source>
</evidence>
<feature type="binding site" evidence="8">
    <location>
        <position position="150"/>
    </location>
    <ligand>
        <name>substrate</name>
    </ligand>
</feature>
<feature type="binding site" evidence="8">
    <location>
        <position position="63"/>
    </location>
    <ligand>
        <name>substrate</name>
    </ligand>
</feature>
<dbReference type="InterPro" id="IPR036974">
    <property type="entry name" value="PUA_sf"/>
</dbReference>
<dbReference type="PROSITE" id="PS00902">
    <property type="entry name" value="GLUTAMATE_5_KINASE"/>
    <property type="match status" value="1"/>
</dbReference>
<dbReference type="GO" id="GO:0003723">
    <property type="term" value="F:RNA binding"/>
    <property type="evidence" value="ECO:0007669"/>
    <property type="project" value="InterPro"/>
</dbReference>
<feature type="domain" description="PUA" evidence="9">
    <location>
        <begin position="290"/>
        <end position="373"/>
    </location>
</feature>
<keyword evidence="2 8" id="KW-0028">Amino-acid biosynthesis</keyword>
<keyword evidence="3 8" id="KW-0641">Proline biosynthesis</keyword>
<keyword evidence="5 8" id="KW-0547">Nucleotide-binding</keyword>
<sequence>MCFWLGLENMRDKVSGAQRWVVKIGSALLTADGKGLDRGAMAVWVEQMVALRAQGVELVLVSSGAVAAGMSRLGWTARPSAIHELQAAAAIGQMGLVQAWESSFGEHGRRTAQILLTHDDLSDRKRYLNARSTLRTLVELDVVPVINENDTVVTDGIRFGDNDTLAALVANLVEADLLVILTDRDGMFDADPRNNPDAQLIHEARADDPALDAVAGGVGGALGRGGMQTKLRAARLAARSGAHTVIVGGAIEQVLARLKAGELLGTLLVPERGMLAARKQWLAGHLQTRGTLVLDDGAVKALVSDRKSLLPVGVKAVQGSFRRGEMVVCVAPDGREVARGLVNYSALEAQKIIGRPSDEIERLLGYVDEPELVHRDNLILVQ</sequence>
<keyword evidence="7 8" id="KW-0067">ATP-binding</keyword>
<evidence type="ECO:0000256" key="5">
    <source>
        <dbReference type="ARBA" id="ARBA00022741"/>
    </source>
</evidence>
<evidence type="ECO:0000256" key="8">
    <source>
        <dbReference type="HAMAP-Rule" id="MF_00456"/>
    </source>
</evidence>
<dbReference type="FunFam" id="2.30.130.10:FF:000007">
    <property type="entry name" value="Glutamate 5-kinase"/>
    <property type="match status" value="1"/>
</dbReference>